<keyword evidence="3" id="KW-1185">Reference proteome</keyword>
<evidence type="ECO:0000256" key="1">
    <source>
        <dbReference type="SAM" id="Phobius"/>
    </source>
</evidence>
<dbReference type="RefSeq" id="WP_284202442.1">
    <property type="nucleotide sequence ID" value="NZ_BSPQ01000001.1"/>
</dbReference>
<comment type="caution">
    <text evidence="2">The sequence shown here is derived from an EMBL/GenBank/DDBJ whole genome shotgun (WGS) entry which is preliminary data.</text>
</comment>
<proteinExistence type="predicted"/>
<organism evidence="2 3">
    <name type="scientific">Psychromonas marina</name>
    <dbReference type="NCBI Taxonomy" id="88364"/>
    <lineage>
        <taxon>Bacteria</taxon>
        <taxon>Pseudomonadati</taxon>
        <taxon>Pseudomonadota</taxon>
        <taxon>Gammaproteobacteria</taxon>
        <taxon>Alteromonadales</taxon>
        <taxon>Psychromonadaceae</taxon>
        <taxon>Psychromonas</taxon>
    </lineage>
</organism>
<keyword evidence="1" id="KW-0812">Transmembrane</keyword>
<accession>A0ABQ6DW99</accession>
<sequence>MHKLINRIAIIALIVIAGWYFLQSKINSPVECEKAAGVWNENAETCEQSTAQKIYEDISSAYPMTMDYPETDFEVSIDKIEKINEIHYLRGHYEKVLQEPQGEKEGIYERASLYLNMSKMVILNEPESGLVHYTAPFITNTAGGAVYVYVGLFSYDMKSHQSEHLDSVLLGERVRRENITQIKDHLQVDFRSYAEKQDFLEFPSETSAIYLKVVNDFSKFEQVQRMHSSWDENSDGINDCESDGSCDHTFDYTLPRIEEI</sequence>
<keyword evidence="1" id="KW-0472">Membrane</keyword>
<evidence type="ECO:0000313" key="3">
    <source>
        <dbReference type="Proteomes" id="UP001157353"/>
    </source>
</evidence>
<evidence type="ECO:0000313" key="2">
    <source>
        <dbReference type="EMBL" id="GLS89322.1"/>
    </source>
</evidence>
<gene>
    <name evidence="2" type="ORF">GCM10007916_03890</name>
</gene>
<protein>
    <submittedName>
        <fullName evidence="2">Uncharacterized protein</fullName>
    </submittedName>
</protein>
<dbReference type="Proteomes" id="UP001157353">
    <property type="component" value="Unassembled WGS sequence"/>
</dbReference>
<feature type="transmembrane region" description="Helical" evidence="1">
    <location>
        <begin position="5"/>
        <end position="22"/>
    </location>
</feature>
<keyword evidence="1" id="KW-1133">Transmembrane helix</keyword>
<reference evidence="3" key="1">
    <citation type="journal article" date="2019" name="Int. J. Syst. Evol. Microbiol.">
        <title>The Global Catalogue of Microorganisms (GCM) 10K type strain sequencing project: providing services to taxonomists for standard genome sequencing and annotation.</title>
        <authorList>
            <consortium name="The Broad Institute Genomics Platform"/>
            <consortium name="The Broad Institute Genome Sequencing Center for Infectious Disease"/>
            <person name="Wu L."/>
            <person name="Ma J."/>
        </authorList>
    </citation>
    <scope>NUCLEOTIDE SEQUENCE [LARGE SCALE GENOMIC DNA]</scope>
    <source>
        <strain evidence="3">NBRC 103166</strain>
    </source>
</reference>
<name>A0ABQ6DW99_9GAMM</name>
<dbReference type="EMBL" id="BSPQ01000001">
    <property type="protein sequence ID" value="GLS89322.1"/>
    <property type="molecule type" value="Genomic_DNA"/>
</dbReference>